<dbReference type="Proteomes" id="UP000470404">
    <property type="component" value="Unassembled WGS sequence"/>
</dbReference>
<comment type="caution">
    <text evidence="2">The sequence shown here is derived from an EMBL/GenBank/DDBJ whole genome shotgun (WGS) entry which is preliminary data.</text>
</comment>
<organism evidence="2 3">
    <name type="scientific">Amycolatopsis rubida</name>
    <dbReference type="NCBI Taxonomy" id="112413"/>
    <lineage>
        <taxon>Bacteria</taxon>
        <taxon>Bacillati</taxon>
        <taxon>Actinomycetota</taxon>
        <taxon>Actinomycetes</taxon>
        <taxon>Pseudonocardiales</taxon>
        <taxon>Pseudonocardiaceae</taxon>
        <taxon>Amycolatopsis</taxon>
    </lineage>
</organism>
<name>A0ABX0BY36_9PSEU</name>
<evidence type="ECO:0000313" key="3">
    <source>
        <dbReference type="Proteomes" id="UP000470404"/>
    </source>
</evidence>
<gene>
    <name evidence="2" type="ORF">G3I59_19475</name>
</gene>
<feature type="region of interest" description="Disordered" evidence="1">
    <location>
        <begin position="95"/>
        <end position="133"/>
    </location>
</feature>
<dbReference type="SUPFAM" id="SSF81301">
    <property type="entry name" value="Nucleotidyltransferase"/>
    <property type="match status" value="1"/>
</dbReference>
<dbReference type="EMBL" id="JAAGNC010000094">
    <property type="protein sequence ID" value="NEC57715.1"/>
    <property type="molecule type" value="Genomic_DNA"/>
</dbReference>
<evidence type="ECO:0000313" key="2">
    <source>
        <dbReference type="EMBL" id="NEC57715.1"/>
    </source>
</evidence>
<protein>
    <submittedName>
        <fullName evidence="2">GrpB family protein</fullName>
    </submittedName>
</protein>
<accession>A0ABX0BY36</accession>
<keyword evidence="3" id="KW-1185">Reference proteome</keyword>
<dbReference type="InterPro" id="IPR043519">
    <property type="entry name" value="NT_sf"/>
</dbReference>
<sequence length="133" mass="14750">MGACGFAAFAAAFVPPQQQHQWADSRERVEHLGSTEAPDWPLPDIDLAVVIATRDDLPAVVASFQAIGYWHDDVLGISVPGENLSRVRAFRGLRRTHPDAAQTDATLERSPAHRRARAFRRLDPCRRPTNRAS</sequence>
<evidence type="ECO:0000256" key="1">
    <source>
        <dbReference type="SAM" id="MobiDB-lite"/>
    </source>
</evidence>
<proteinExistence type="predicted"/>
<reference evidence="2 3" key="1">
    <citation type="submission" date="2020-01" db="EMBL/GenBank/DDBJ databases">
        <title>Insect and environment-associated Actinomycetes.</title>
        <authorList>
            <person name="Currrie C."/>
            <person name="Chevrette M."/>
            <person name="Carlson C."/>
            <person name="Stubbendieck R."/>
            <person name="Wendt-Pienkowski E."/>
        </authorList>
    </citation>
    <scope>NUCLEOTIDE SEQUENCE [LARGE SCALE GENOMIC DNA]</scope>
    <source>
        <strain evidence="2 3">SID8386</strain>
    </source>
</reference>